<dbReference type="Proteomes" id="UP001322277">
    <property type="component" value="Chromosome 6"/>
</dbReference>
<accession>A0AAX4INX3</accession>
<sequence>MGKEKKSEDRRTEAKPKTTERVHADLEATVEEEKQQRPDNYYYLLPDPMHQKSTCTWTPRRTARQDYIEEKRTPGFHRRQLQPRRWVRIARPGRREGT</sequence>
<dbReference type="KEGG" id="cdet:87946593"/>
<keyword evidence="3" id="KW-1185">Reference proteome</keyword>
<proteinExistence type="predicted"/>
<evidence type="ECO:0000313" key="2">
    <source>
        <dbReference type="EMBL" id="WQF85077.1"/>
    </source>
</evidence>
<protein>
    <submittedName>
        <fullName evidence="2">Uncharacterized protein</fullName>
    </submittedName>
</protein>
<dbReference type="AlphaFoldDB" id="A0AAX4INX3"/>
<dbReference type="EMBL" id="CP137310">
    <property type="protein sequence ID" value="WQF85077.1"/>
    <property type="molecule type" value="Genomic_DNA"/>
</dbReference>
<gene>
    <name evidence="2" type="ORF">CDEST_10091</name>
</gene>
<dbReference type="RefSeq" id="XP_062782300.1">
    <property type="nucleotide sequence ID" value="XM_062926249.1"/>
</dbReference>
<evidence type="ECO:0000256" key="1">
    <source>
        <dbReference type="SAM" id="MobiDB-lite"/>
    </source>
</evidence>
<evidence type="ECO:0000313" key="3">
    <source>
        <dbReference type="Proteomes" id="UP001322277"/>
    </source>
</evidence>
<name>A0AAX4INX3_9PEZI</name>
<reference evidence="3" key="1">
    <citation type="journal article" date="2023" name="bioRxiv">
        <title>Complete genome of the Medicago anthracnose fungus, Colletotrichum destructivum, reveals a mini-chromosome-like region within a core chromosome.</title>
        <authorList>
            <person name="Lapalu N."/>
            <person name="Simon A."/>
            <person name="Lu A."/>
            <person name="Plaumann P.-L."/>
            <person name="Amselem J."/>
            <person name="Pigne S."/>
            <person name="Auger A."/>
            <person name="Koch C."/>
            <person name="Dallery J.-F."/>
            <person name="O'Connell R.J."/>
        </authorList>
    </citation>
    <scope>NUCLEOTIDE SEQUENCE [LARGE SCALE GENOMIC DNA]</scope>
    <source>
        <strain evidence="3">CBS 520.97</strain>
    </source>
</reference>
<dbReference type="GeneID" id="87946593"/>
<organism evidence="2 3">
    <name type="scientific">Colletotrichum destructivum</name>
    <dbReference type="NCBI Taxonomy" id="34406"/>
    <lineage>
        <taxon>Eukaryota</taxon>
        <taxon>Fungi</taxon>
        <taxon>Dikarya</taxon>
        <taxon>Ascomycota</taxon>
        <taxon>Pezizomycotina</taxon>
        <taxon>Sordariomycetes</taxon>
        <taxon>Hypocreomycetidae</taxon>
        <taxon>Glomerellales</taxon>
        <taxon>Glomerellaceae</taxon>
        <taxon>Colletotrichum</taxon>
        <taxon>Colletotrichum destructivum species complex</taxon>
    </lineage>
</organism>
<feature type="region of interest" description="Disordered" evidence="1">
    <location>
        <begin position="1"/>
        <end position="37"/>
    </location>
</feature>